<evidence type="ECO:0000313" key="8">
    <source>
        <dbReference type="EMBL" id="KFI54751.1"/>
    </source>
</evidence>
<gene>
    <name evidence="8" type="ORF">BCAL_1014</name>
</gene>
<evidence type="ECO:0000256" key="7">
    <source>
        <dbReference type="PIRNR" id="PIRNR000368"/>
    </source>
</evidence>
<proteinExistence type="inferred from homology"/>
<evidence type="ECO:0000256" key="2">
    <source>
        <dbReference type="ARBA" id="ARBA00022485"/>
    </source>
</evidence>
<organism evidence="8 9">
    <name type="scientific">Bifidobacterium callitrichos DSM 23973</name>
    <dbReference type="NCBI Taxonomy" id="1437609"/>
    <lineage>
        <taxon>Bacteria</taxon>
        <taxon>Bacillati</taxon>
        <taxon>Actinomycetota</taxon>
        <taxon>Actinomycetes</taxon>
        <taxon>Bifidobacteriales</taxon>
        <taxon>Bifidobacteriaceae</taxon>
        <taxon>Bifidobacterium</taxon>
    </lineage>
</organism>
<dbReference type="Pfam" id="PF13353">
    <property type="entry name" value="Fer4_12"/>
    <property type="match status" value="1"/>
</dbReference>
<dbReference type="PANTHER" id="PTHR30352:SF2">
    <property type="entry name" value="ANAEROBIC RIBONUCLEOSIDE-TRIPHOSPHATE REDUCTASE-ACTIVATING PROTEIN"/>
    <property type="match status" value="1"/>
</dbReference>
<dbReference type="NCBIfam" id="TIGR02491">
    <property type="entry name" value="NrdG"/>
    <property type="match status" value="1"/>
</dbReference>
<dbReference type="SFLD" id="SFLDG01063">
    <property type="entry name" value="activating_enzymes__group_1"/>
    <property type="match status" value="1"/>
</dbReference>
<comment type="function">
    <text evidence="7">Activation of anaerobic ribonucleoside-triphosphate reductase under anaerobic conditions by generation of an organic free radical, using S-adenosylmethionine and reduced flavodoxin as cosubstrates to produce 5'-deoxy-adenosine.</text>
</comment>
<comment type="caution">
    <text evidence="8">The sequence shown here is derived from an EMBL/GenBank/DDBJ whole genome shotgun (WGS) entry which is preliminary data.</text>
</comment>
<keyword evidence="2" id="KW-0004">4Fe-4S</keyword>
<evidence type="ECO:0000256" key="5">
    <source>
        <dbReference type="ARBA" id="ARBA00023004"/>
    </source>
</evidence>
<keyword evidence="4" id="KW-0479">Metal-binding</keyword>
<dbReference type="Proteomes" id="UP000029072">
    <property type="component" value="Unassembled WGS sequence"/>
</dbReference>
<keyword evidence="7" id="KW-0560">Oxidoreductase</keyword>
<dbReference type="Gene3D" id="3.20.20.70">
    <property type="entry name" value="Aldolase class I"/>
    <property type="match status" value="1"/>
</dbReference>
<dbReference type="EMBL" id="JGYS01000007">
    <property type="protein sequence ID" value="KFI54751.1"/>
    <property type="molecule type" value="Genomic_DNA"/>
</dbReference>
<dbReference type="eggNOG" id="COG0602">
    <property type="taxonomic scope" value="Bacteria"/>
</dbReference>
<sequence length="197" mass="22677">MSKRMIADYKTFVVTDGEGVRNSLYVSGCPFHCVDCFNSSIWDFRAGHEYTQALEDRIIEDLKAPWVQGITFLGGEPFLNTPVLLPLAQRIRREFGDSKDIWSWTGYTWEELMRPGETPDKLELLRLIDILVDGRYLKDQKDSLLQFRGSKNQRIIDVPKSLDAGRPIIWAKLHDQERDIPEIYLKDREAGEGAQAS</sequence>
<keyword evidence="3" id="KW-0949">S-adenosyl-L-methionine</keyword>
<dbReference type="SUPFAM" id="SSF102114">
    <property type="entry name" value="Radical SAM enzymes"/>
    <property type="match status" value="1"/>
</dbReference>
<dbReference type="STRING" id="1437609.BCAL_1014"/>
<dbReference type="InterPro" id="IPR012837">
    <property type="entry name" value="NrdG"/>
</dbReference>
<keyword evidence="6" id="KW-0411">Iron-sulfur</keyword>
<dbReference type="SFLD" id="SFLDS00029">
    <property type="entry name" value="Radical_SAM"/>
    <property type="match status" value="1"/>
</dbReference>
<evidence type="ECO:0000256" key="6">
    <source>
        <dbReference type="ARBA" id="ARBA00023014"/>
    </source>
</evidence>
<dbReference type="GO" id="GO:0004748">
    <property type="term" value="F:ribonucleoside-diphosphate reductase activity, thioredoxin disulfide as acceptor"/>
    <property type="evidence" value="ECO:0007669"/>
    <property type="project" value="TreeGrafter"/>
</dbReference>
<dbReference type="EC" id="1.97.1.-" evidence="7"/>
<name>A0A087A7K1_9BIFI</name>
<evidence type="ECO:0000256" key="4">
    <source>
        <dbReference type="ARBA" id="ARBA00022723"/>
    </source>
</evidence>
<comment type="similarity">
    <text evidence="7">Belongs to the organic radical-activating enzymes family.</text>
</comment>
<keyword evidence="5" id="KW-0408">Iron</keyword>
<evidence type="ECO:0000256" key="3">
    <source>
        <dbReference type="ARBA" id="ARBA00022691"/>
    </source>
</evidence>
<dbReference type="SFLD" id="SFLDG01066">
    <property type="entry name" value="organic_radical-activating_enz"/>
    <property type="match status" value="1"/>
</dbReference>
<comment type="cofactor">
    <cofactor evidence="1">
        <name>[4Fe-4S] cluster</name>
        <dbReference type="ChEBI" id="CHEBI:49883"/>
    </cofactor>
</comment>
<dbReference type="SFLD" id="SFLDF00299">
    <property type="entry name" value="anaerobic_ribonucleoside-triph"/>
    <property type="match status" value="1"/>
</dbReference>
<dbReference type="GO" id="GO:0046872">
    <property type="term" value="F:metal ion binding"/>
    <property type="evidence" value="ECO:0007669"/>
    <property type="project" value="UniProtKB-KW"/>
</dbReference>
<reference evidence="8 9" key="1">
    <citation type="submission" date="2014-03" db="EMBL/GenBank/DDBJ databases">
        <title>Genomics of Bifidobacteria.</title>
        <authorList>
            <person name="Ventura M."/>
            <person name="Milani C."/>
            <person name="Lugli G.A."/>
        </authorList>
    </citation>
    <scope>NUCLEOTIDE SEQUENCE [LARGE SCALE GENOMIC DNA]</scope>
    <source>
        <strain evidence="8 9">DSM 23973</strain>
    </source>
</reference>
<dbReference type="GO" id="GO:0043365">
    <property type="term" value="F:[formate-C-acetyltransferase]-activating enzyme activity"/>
    <property type="evidence" value="ECO:0007669"/>
    <property type="project" value="InterPro"/>
</dbReference>
<dbReference type="PIRSF" id="PIRSF000368">
    <property type="entry name" value="NrdG"/>
    <property type="match status" value="1"/>
</dbReference>
<dbReference type="PANTHER" id="PTHR30352">
    <property type="entry name" value="PYRUVATE FORMATE-LYASE-ACTIVATING ENZYME"/>
    <property type="match status" value="1"/>
</dbReference>
<dbReference type="GO" id="GO:0051539">
    <property type="term" value="F:4 iron, 4 sulfur cluster binding"/>
    <property type="evidence" value="ECO:0007669"/>
    <property type="project" value="UniProtKB-KW"/>
</dbReference>
<protein>
    <recommendedName>
        <fullName evidence="7">Anaerobic ribonucleoside-triphosphate reductase-activating protein</fullName>
        <ecNumber evidence="7">1.97.1.-</ecNumber>
    </recommendedName>
</protein>
<evidence type="ECO:0000256" key="1">
    <source>
        <dbReference type="ARBA" id="ARBA00001966"/>
    </source>
</evidence>
<dbReference type="InterPro" id="IPR013785">
    <property type="entry name" value="Aldolase_TIM"/>
</dbReference>
<dbReference type="InterPro" id="IPR007197">
    <property type="entry name" value="rSAM"/>
</dbReference>
<dbReference type="InterPro" id="IPR034457">
    <property type="entry name" value="Organic_radical-activating"/>
</dbReference>
<dbReference type="InterPro" id="IPR058240">
    <property type="entry name" value="rSAM_sf"/>
</dbReference>
<accession>A0A087A7K1</accession>
<dbReference type="AlphaFoldDB" id="A0A087A7K1"/>
<evidence type="ECO:0000313" key="9">
    <source>
        <dbReference type="Proteomes" id="UP000029072"/>
    </source>
</evidence>